<evidence type="ECO:0000256" key="2">
    <source>
        <dbReference type="ARBA" id="ARBA00005585"/>
    </source>
</evidence>
<keyword evidence="11" id="KW-1015">Disulfide bond</keyword>
<accession>T1L5T1</accession>
<dbReference type="PROSITE" id="PS50156">
    <property type="entry name" value="SSD"/>
    <property type="match status" value="1"/>
</dbReference>
<evidence type="ECO:0000256" key="16">
    <source>
        <dbReference type="SAM" id="Phobius"/>
    </source>
</evidence>
<evidence type="ECO:0000256" key="3">
    <source>
        <dbReference type="ARBA" id="ARBA00022448"/>
    </source>
</evidence>
<dbReference type="STRING" id="32264.T1L5T1"/>
<dbReference type="InterPro" id="IPR053958">
    <property type="entry name" value="HMGCR/SNAP/NPC1-like_SSD"/>
</dbReference>
<dbReference type="HOGENOM" id="CLU_002359_0_0_1"/>
<keyword evidence="12" id="KW-1207">Sterol metabolism</keyword>
<evidence type="ECO:0000256" key="5">
    <source>
        <dbReference type="ARBA" id="ARBA00022692"/>
    </source>
</evidence>
<dbReference type="GO" id="GO:0005886">
    <property type="term" value="C:plasma membrane"/>
    <property type="evidence" value="ECO:0007669"/>
    <property type="project" value="TreeGrafter"/>
</dbReference>
<proteinExistence type="inferred from homology"/>
<keyword evidence="10 16" id="KW-0472">Membrane</keyword>
<dbReference type="AlphaFoldDB" id="T1L5T1"/>
<comment type="catalytic activity">
    <reaction evidence="15">
        <text>cholesterol(in) = cholesterol(out)</text>
        <dbReference type="Rhea" id="RHEA:39747"/>
        <dbReference type="ChEBI" id="CHEBI:16113"/>
    </reaction>
</comment>
<feature type="transmembrane region" description="Helical" evidence="16">
    <location>
        <begin position="439"/>
        <end position="460"/>
    </location>
</feature>
<feature type="transmembrane region" description="Helical" evidence="16">
    <location>
        <begin position="949"/>
        <end position="968"/>
    </location>
</feature>
<protein>
    <recommendedName>
        <fullName evidence="17">SSD domain-containing protein</fullName>
    </recommendedName>
</protein>
<organism evidence="18 19">
    <name type="scientific">Tetranychus urticae</name>
    <name type="common">Two-spotted spider mite</name>
    <dbReference type="NCBI Taxonomy" id="32264"/>
    <lineage>
        <taxon>Eukaryota</taxon>
        <taxon>Metazoa</taxon>
        <taxon>Ecdysozoa</taxon>
        <taxon>Arthropoda</taxon>
        <taxon>Chelicerata</taxon>
        <taxon>Arachnida</taxon>
        <taxon>Acari</taxon>
        <taxon>Acariformes</taxon>
        <taxon>Trombidiformes</taxon>
        <taxon>Prostigmata</taxon>
        <taxon>Eleutherengona</taxon>
        <taxon>Raphignathae</taxon>
        <taxon>Tetranychoidea</taxon>
        <taxon>Tetranychidae</taxon>
        <taxon>Tetranychus</taxon>
    </lineage>
</organism>
<feature type="transmembrane region" description="Helical" evidence="16">
    <location>
        <begin position="502"/>
        <end position="523"/>
    </location>
</feature>
<dbReference type="EMBL" id="CAEY01001451">
    <property type="status" value="NOT_ANNOTATED_CDS"/>
    <property type="molecule type" value="Genomic_DNA"/>
</dbReference>
<dbReference type="GO" id="GO:0005319">
    <property type="term" value="F:lipid transporter activity"/>
    <property type="evidence" value="ECO:0007669"/>
    <property type="project" value="InterPro"/>
</dbReference>
<evidence type="ECO:0000313" key="19">
    <source>
        <dbReference type="Proteomes" id="UP000015104"/>
    </source>
</evidence>
<keyword evidence="6" id="KW-0732">Signal</keyword>
<dbReference type="PANTHER" id="PTHR45727:SF2">
    <property type="entry name" value="NPC INTRACELLULAR CHOLESTEROL TRANSPORTER 1"/>
    <property type="match status" value="1"/>
</dbReference>
<keyword evidence="4" id="KW-0153">Cholesterol metabolism</keyword>
<feature type="transmembrane region" description="Helical" evidence="16">
    <location>
        <begin position="577"/>
        <end position="602"/>
    </location>
</feature>
<sequence length="1088" mass="121829">MCDQWGDQCNAHRLLESIGMNDSSPFGINFHYFPDSVATSISPLQLSSTQCFERPGVPNKTACSCSDCPTVCKPLPRPEAHERFCILGTDGMTIVMSCVFIITTTAFTIYYTYYQRKTNFIKDETMVNLKSSTVSNKGIGSRLEKFLEHSFRQWGYIVTSRPTLTIIIGAVSILITGFEFANISSRITSDPVELWSSPESHARQDKLFFDTNFGPFYRVNQLIIKKTTNEPNFDYYANDKNYLFNPIFDKEFLLKTLELQRELTSLKAVLDGQTVELTDICFSPLANGKCAVQSVIGWFQTNVTRLEDDPVTNYSYLDHIISCLGNPFAPDDNLKPFHYPCLGEYGGPALPKVALGGFNIADSQKDAADAYTQATSLVITILINNHADKSQNKKAEAWEQVFLDYLHSFNHTRFPDFDIAYFSERSVQDEINRQSLHDVLLIIASYLIMFAYVSLTLGRISRKSDFFVHSKISLGLIGITIVIASVISSIGLMILLGFNLTLIIVEVIPFLVLAVGVNIFILAQHIHRYNPKQNESSEDQVAKVLGKCGPSILMAFSCEVTCFFIGALSTVPAIRMFALNAALALLIGFLLQMSVFIAVLYLDLERQKSSRFDILCCFKSSKANDPDPIDDIEVGLLHKNFRDHYAPFLMKDKVRLFISIGFTLWVCSSIAVVNKIEIGLDQELSMPHDSYVLKYFKAQKNDLRVGPPVYFVVGGKFDYSDNFHQQVICGTSYCSENSLFNQISQASHEPESSYIVDSPASWLDDYFDWAVTSSCCRLFKNDTNRFCPSTLTDINRNNECKKCQIEGDDEMIKSTQFYKFLPDYLSDIPTTSCPKAGRAAYGSSVKLDENNNVLASHYSSYHSPLVKSSDFIEAMKSARFLASNIERAISTALKPGEEVKVFPYSLVYVYYEQYLTIYGDSIRSLALSITAIFLVSFVLYGFDIRASLIVVFTIICIVINLMGMMYWWDISLNALSLGNLVMASGISVEFCSHITHAYLMSNDASRVKRSQEALATMGSSVLSGITLTKFAGVVVLAWATSQIFVVFYFRMYFGIVIIGALHGLVLLPVLLSVFGGKPKLSSSFPNEI</sequence>
<evidence type="ECO:0000313" key="18">
    <source>
        <dbReference type="EnsemblMetazoa" id="tetur53g00100.1"/>
    </source>
</evidence>
<reference evidence="18" key="2">
    <citation type="submission" date="2015-06" db="UniProtKB">
        <authorList>
            <consortium name="EnsemblMetazoa"/>
        </authorList>
    </citation>
    <scope>IDENTIFICATION</scope>
</reference>
<dbReference type="GO" id="GO:0030299">
    <property type="term" value="P:intestinal cholesterol absorption"/>
    <property type="evidence" value="ECO:0007669"/>
    <property type="project" value="TreeGrafter"/>
</dbReference>
<feature type="transmembrane region" description="Helical" evidence="16">
    <location>
        <begin position="1013"/>
        <end position="1039"/>
    </location>
</feature>
<keyword evidence="19" id="KW-1185">Reference proteome</keyword>
<dbReference type="InterPro" id="IPR004765">
    <property type="entry name" value="NPC1-like"/>
</dbReference>
<dbReference type="GO" id="GO:0008203">
    <property type="term" value="P:cholesterol metabolic process"/>
    <property type="evidence" value="ECO:0007669"/>
    <property type="project" value="UniProtKB-KW"/>
</dbReference>
<dbReference type="GO" id="GO:0015918">
    <property type="term" value="P:sterol transport"/>
    <property type="evidence" value="ECO:0007669"/>
    <property type="project" value="TreeGrafter"/>
</dbReference>
<comment type="similarity">
    <text evidence="2">Belongs to the patched family.</text>
</comment>
<dbReference type="GO" id="GO:0042632">
    <property type="term" value="P:cholesterol homeostasis"/>
    <property type="evidence" value="ECO:0007669"/>
    <property type="project" value="TreeGrafter"/>
</dbReference>
<dbReference type="GO" id="GO:0012505">
    <property type="term" value="C:endomembrane system"/>
    <property type="evidence" value="ECO:0007669"/>
    <property type="project" value="UniProtKB-SubCell"/>
</dbReference>
<evidence type="ECO:0000256" key="13">
    <source>
        <dbReference type="ARBA" id="ARBA00023180"/>
    </source>
</evidence>
<dbReference type="Pfam" id="PF12349">
    <property type="entry name" value="Sterol-sensing"/>
    <property type="match status" value="1"/>
</dbReference>
<dbReference type="Pfam" id="PF22314">
    <property type="entry name" value="NPC1_MLD"/>
    <property type="match status" value="1"/>
</dbReference>
<dbReference type="Proteomes" id="UP000015104">
    <property type="component" value="Unassembled WGS sequence"/>
</dbReference>
<keyword evidence="7 16" id="KW-1133">Transmembrane helix</keyword>
<evidence type="ECO:0000256" key="10">
    <source>
        <dbReference type="ARBA" id="ARBA00023136"/>
    </source>
</evidence>
<reference evidence="19" key="1">
    <citation type="submission" date="2011-08" db="EMBL/GenBank/DDBJ databases">
        <authorList>
            <person name="Rombauts S."/>
        </authorList>
    </citation>
    <scope>NUCLEOTIDE SEQUENCE</scope>
    <source>
        <strain evidence="19">London</strain>
    </source>
</reference>
<dbReference type="SUPFAM" id="SSF82866">
    <property type="entry name" value="Multidrug efflux transporter AcrB transmembrane domain"/>
    <property type="match status" value="2"/>
</dbReference>
<evidence type="ECO:0000256" key="6">
    <source>
        <dbReference type="ARBA" id="ARBA00022729"/>
    </source>
</evidence>
<dbReference type="EnsemblMetazoa" id="tetur53g00100.1">
    <property type="protein sequence ID" value="tetur53g00100.1"/>
    <property type="gene ID" value="tetur53g00100"/>
</dbReference>
<feature type="transmembrane region" description="Helical" evidence="16">
    <location>
        <begin position="1051"/>
        <end position="1074"/>
    </location>
</feature>
<keyword evidence="8" id="KW-0445">Lipid transport</keyword>
<feature type="transmembrane region" description="Helical" evidence="16">
    <location>
        <begin position="472"/>
        <end position="496"/>
    </location>
</feature>
<evidence type="ECO:0000256" key="8">
    <source>
        <dbReference type="ARBA" id="ARBA00023055"/>
    </source>
</evidence>
<evidence type="ECO:0000256" key="4">
    <source>
        <dbReference type="ARBA" id="ARBA00022548"/>
    </source>
</evidence>
<dbReference type="GO" id="GO:0015485">
    <property type="term" value="F:cholesterol binding"/>
    <property type="evidence" value="ECO:0007669"/>
    <property type="project" value="TreeGrafter"/>
</dbReference>
<keyword evidence="13" id="KW-0325">Glycoprotein</keyword>
<evidence type="ECO:0000256" key="15">
    <source>
        <dbReference type="ARBA" id="ARBA00034049"/>
    </source>
</evidence>
<feature type="transmembrane region" description="Helical" evidence="16">
    <location>
        <begin position="925"/>
        <end position="942"/>
    </location>
</feature>
<dbReference type="FunFam" id="1.20.1640.10:FF:000008">
    <property type="entry name" value="NPC intracellular cholesterol transporter 1"/>
    <property type="match status" value="1"/>
</dbReference>
<feature type="transmembrane region" description="Helical" evidence="16">
    <location>
        <begin position="94"/>
        <end position="113"/>
    </location>
</feature>
<feature type="domain" description="SSD" evidence="17">
    <location>
        <begin position="438"/>
        <end position="602"/>
    </location>
</feature>
<dbReference type="Gene3D" id="1.20.1640.10">
    <property type="entry name" value="Multidrug efflux transporter AcrB transmembrane domain"/>
    <property type="match status" value="2"/>
</dbReference>
<evidence type="ECO:0000256" key="7">
    <source>
        <dbReference type="ARBA" id="ARBA00022989"/>
    </source>
</evidence>
<evidence type="ECO:0000256" key="1">
    <source>
        <dbReference type="ARBA" id="ARBA00004127"/>
    </source>
</evidence>
<keyword evidence="5 16" id="KW-0812">Transmembrane</keyword>
<keyword evidence="3" id="KW-0813">Transport</keyword>
<comment type="subcellular location">
    <subcellularLocation>
        <location evidence="1">Endomembrane system</location>
        <topology evidence="1">Multi-pass membrane protein</topology>
    </subcellularLocation>
</comment>
<evidence type="ECO:0000256" key="11">
    <source>
        <dbReference type="ARBA" id="ARBA00023157"/>
    </source>
</evidence>
<feature type="transmembrane region" description="Helical" evidence="16">
    <location>
        <begin position="552"/>
        <end position="571"/>
    </location>
</feature>
<dbReference type="eggNOG" id="KOG1933">
    <property type="taxonomic scope" value="Eukaryota"/>
</dbReference>
<feature type="transmembrane region" description="Helical" evidence="16">
    <location>
        <begin position="162"/>
        <end position="181"/>
    </location>
</feature>
<dbReference type="InterPro" id="IPR032190">
    <property type="entry name" value="NPC1_N"/>
</dbReference>
<keyword evidence="9" id="KW-0443">Lipid metabolism</keyword>
<dbReference type="NCBIfam" id="TIGR00917">
    <property type="entry name" value="2A060601"/>
    <property type="match status" value="1"/>
</dbReference>
<name>T1L5T1_TETUR</name>
<dbReference type="InterPro" id="IPR053956">
    <property type="entry name" value="NPC1_MLD"/>
</dbReference>
<evidence type="ECO:0000256" key="9">
    <source>
        <dbReference type="ARBA" id="ARBA00023098"/>
    </source>
</evidence>
<dbReference type="PANTHER" id="PTHR45727">
    <property type="entry name" value="NPC INTRACELLULAR CHOLESTEROL TRANSPORTER 1"/>
    <property type="match status" value="1"/>
</dbReference>
<evidence type="ECO:0000259" key="17">
    <source>
        <dbReference type="PROSITE" id="PS50156"/>
    </source>
</evidence>
<dbReference type="InterPro" id="IPR000731">
    <property type="entry name" value="SSD"/>
</dbReference>
<evidence type="ECO:0000256" key="12">
    <source>
        <dbReference type="ARBA" id="ARBA00023166"/>
    </source>
</evidence>
<keyword evidence="14" id="KW-0753">Steroid metabolism</keyword>
<feature type="transmembrane region" description="Helical" evidence="16">
    <location>
        <begin position="654"/>
        <end position="673"/>
    </location>
</feature>
<dbReference type="Pfam" id="PF16414">
    <property type="entry name" value="NPC1_N"/>
    <property type="match status" value="1"/>
</dbReference>
<evidence type="ECO:0000256" key="14">
    <source>
        <dbReference type="ARBA" id="ARBA00023221"/>
    </source>
</evidence>